<dbReference type="AlphaFoldDB" id="A0A6H2H0A9"/>
<feature type="chain" id="PRO_5026211077" description="Inhibitor I9 domain-containing protein" evidence="1">
    <location>
        <begin position="32"/>
        <end position="118"/>
    </location>
</feature>
<keyword evidence="1" id="KW-0732">Signal</keyword>
<accession>A0A6H2H0A9</accession>
<keyword evidence="3" id="KW-1185">Reference proteome</keyword>
<dbReference type="Proteomes" id="UP000502136">
    <property type="component" value="Chromosome"/>
</dbReference>
<name>A0A6H2H0A9_9BACL</name>
<dbReference type="KEGG" id="palr:HGI30_17110"/>
<organism evidence="2 3">
    <name type="scientific">Paenibacillus albicereus</name>
    <dbReference type="NCBI Taxonomy" id="2726185"/>
    <lineage>
        <taxon>Bacteria</taxon>
        <taxon>Bacillati</taxon>
        <taxon>Bacillota</taxon>
        <taxon>Bacilli</taxon>
        <taxon>Bacillales</taxon>
        <taxon>Paenibacillaceae</taxon>
        <taxon>Paenibacillus</taxon>
    </lineage>
</organism>
<sequence length="118" mass="12804">MKTIKRIFKIVPATALGICLLVGGASIFANGEDDKNKNPRADIGANFNVTVQQKASPEQLKVLEDTVGMIVDPFGTFKRVDKEKDLSAFSSTEIAESEESIHAHTKVLNLANGVFVKE</sequence>
<protein>
    <recommendedName>
        <fullName evidence="4">Inhibitor I9 domain-containing protein</fullName>
    </recommendedName>
</protein>
<gene>
    <name evidence="2" type="ORF">HGI30_17110</name>
</gene>
<dbReference type="RefSeq" id="WP_168908665.1">
    <property type="nucleotide sequence ID" value="NZ_CP051428.1"/>
</dbReference>
<proteinExistence type="predicted"/>
<reference evidence="2 3" key="1">
    <citation type="submission" date="2020-04" db="EMBL/GenBank/DDBJ databases">
        <title>Novel Paenibacillus strain UniB2 isolated from commercial digestive syrup.</title>
        <authorList>
            <person name="Thorat V."/>
            <person name="Kirdat K."/>
            <person name="Tiwarekar B."/>
            <person name="Yadav A."/>
        </authorList>
    </citation>
    <scope>NUCLEOTIDE SEQUENCE [LARGE SCALE GENOMIC DNA]</scope>
    <source>
        <strain evidence="2 3">UniB2</strain>
    </source>
</reference>
<evidence type="ECO:0000256" key="1">
    <source>
        <dbReference type="SAM" id="SignalP"/>
    </source>
</evidence>
<evidence type="ECO:0000313" key="3">
    <source>
        <dbReference type="Proteomes" id="UP000502136"/>
    </source>
</evidence>
<feature type="signal peptide" evidence="1">
    <location>
        <begin position="1"/>
        <end position="31"/>
    </location>
</feature>
<dbReference type="EMBL" id="CP051428">
    <property type="protein sequence ID" value="QJC53123.1"/>
    <property type="molecule type" value="Genomic_DNA"/>
</dbReference>
<evidence type="ECO:0000313" key="2">
    <source>
        <dbReference type="EMBL" id="QJC53123.1"/>
    </source>
</evidence>
<evidence type="ECO:0008006" key="4">
    <source>
        <dbReference type="Google" id="ProtNLM"/>
    </source>
</evidence>